<dbReference type="EMBL" id="JAJBMB010000001">
    <property type="protein sequence ID" value="MCB5444958.1"/>
    <property type="molecule type" value="Genomic_DNA"/>
</dbReference>
<dbReference type="EMBL" id="CACRUE010000045">
    <property type="protein sequence ID" value="VYU53085.1"/>
    <property type="molecule type" value="Genomic_DNA"/>
</dbReference>
<sequence length="196" mass="22202">MKLNDITQYIQDICQNISNVLDVDVTVVSKDLYRIAGTGIFKDKIGDKISEEAVYSNVLKTGNAHVINKDIEQSCKICSSREHCKELADICTPIKLGDENLGILGIAAFTQEQKQKLLSKDKELRDFVGSMSDLISFKLDEMYKEEIKTVEQLEKEEIEKAIKKYGSNTQEMKQVAEALNIGIATLYRKVKKYNIK</sequence>
<dbReference type="InterPro" id="IPR009057">
    <property type="entry name" value="Homeodomain-like_sf"/>
</dbReference>
<name>A0A6N3FM83_9FIRM</name>
<dbReference type="Gene3D" id="3.30.450.40">
    <property type="match status" value="1"/>
</dbReference>
<organism evidence="3">
    <name type="scientific">Intestinibacter bartlettii</name>
    <dbReference type="NCBI Taxonomy" id="261299"/>
    <lineage>
        <taxon>Bacteria</taxon>
        <taxon>Bacillati</taxon>
        <taxon>Bacillota</taxon>
        <taxon>Clostridia</taxon>
        <taxon>Peptostreptococcales</taxon>
        <taxon>Peptostreptococcaceae</taxon>
        <taxon>Intestinibacter</taxon>
    </lineage>
</organism>
<accession>A0A6N3FM83</accession>
<evidence type="ECO:0000313" key="4">
    <source>
        <dbReference type="Proteomes" id="UP001299409"/>
    </source>
</evidence>
<protein>
    <submittedName>
        <fullName evidence="3">Bacterial regulatory protein, Fis family</fullName>
    </submittedName>
    <submittedName>
        <fullName evidence="2">Helix-turn-helix domain-containing protein</fullName>
    </submittedName>
</protein>
<evidence type="ECO:0000313" key="3">
    <source>
        <dbReference type="EMBL" id="VYU53085.1"/>
    </source>
</evidence>
<dbReference type="InterPro" id="IPR002197">
    <property type="entry name" value="HTH_Fis"/>
</dbReference>
<dbReference type="InterPro" id="IPR029016">
    <property type="entry name" value="GAF-like_dom_sf"/>
</dbReference>
<gene>
    <name evidence="3" type="ORF">IBLFYP30_00471</name>
    <name evidence="2" type="ORF">LIP50_01940</name>
</gene>
<dbReference type="AlphaFoldDB" id="A0A6N3FM83"/>
<dbReference type="Proteomes" id="UP001299409">
    <property type="component" value="Unassembled WGS sequence"/>
</dbReference>
<dbReference type="RefSeq" id="WP_024038291.1">
    <property type="nucleotide sequence ID" value="NZ_BAABXU010000001.1"/>
</dbReference>
<reference evidence="2 4" key="2">
    <citation type="submission" date="2021-10" db="EMBL/GenBank/DDBJ databases">
        <title>Collection of gut derived symbiotic bacterial strains cultured from healthy donors.</title>
        <authorList>
            <person name="Lin H."/>
            <person name="Littmann E."/>
            <person name="Claire K."/>
            <person name="Pamer E."/>
        </authorList>
    </citation>
    <scope>NUCLEOTIDE SEQUENCE [LARGE SCALE GENOMIC DNA]</scope>
    <source>
        <strain evidence="2 4">MSK.17.68</strain>
    </source>
</reference>
<dbReference type="Pfam" id="PF02954">
    <property type="entry name" value="HTH_8"/>
    <property type="match status" value="1"/>
</dbReference>
<feature type="domain" description="DNA binding HTH" evidence="1">
    <location>
        <begin position="149"/>
        <end position="193"/>
    </location>
</feature>
<proteinExistence type="predicted"/>
<keyword evidence="4" id="KW-1185">Reference proteome</keyword>
<evidence type="ECO:0000313" key="2">
    <source>
        <dbReference type="EMBL" id="MCB5444958.1"/>
    </source>
</evidence>
<dbReference type="Gene3D" id="1.10.10.60">
    <property type="entry name" value="Homeodomain-like"/>
    <property type="match status" value="1"/>
</dbReference>
<dbReference type="GO" id="GO:0043565">
    <property type="term" value="F:sequence-specific DNA binding"/>
    <property type="evidence" value="ECO:0007669"/>
    <property type="project" value="InterPro"/>
</dbReference>
<reference evidence="3" key="1">
    <citation type="submission" date="2019-11" db="EMBL/GenBank/DDBJ databases">
        <authorList>
            <person name="Feng L."/>
        </authorList>
    </citation>
    <scope>NUCLEOTIDE SEQUENCE</scope>
    <source>
        <strain evidence="3">IbartlettiiLFYP30</strain>
    </source>
</reference>
<evidence type="ECO:0000259" key="1">
    <source>
        <dbReference type="Pfam" id="PF02954"/>
    </source>
</evidence>
<dbReference type="SUPFAM" id="SSF46689">
    <property type="entry name" value="Homeodomain-like"/>
    <property type="match status" value="1"/>
</dbReference>